<dbReference type="Proteomes" id="UP000184232">
    <property type="component" value="Unassembled WGS sequence"/>
</dbReference>
<dbReference type="InterPro" id="IPR013783">
    <property type="entry name" value="Ig-like_fold"/>
</dbReference>
<proteinExistence type="predicted"/>
<name>A0A1M6L5R9_9FLAO</name>
<evidence type="ECO:0000313" key="6">
    <source>
        <dbReference type="Proteomes" id="UP000184232"/>
    </source>
</evidence>
<dbReference type="Pfam" id="PF00629">
    <property type="entry name" value="MAM"/>
    <property type="match status" value="1"/>
</dbReference>
<protein>
    <submittedName>
        <fullName evidence="5">Por secretion system C-terminal sorting domain-containing protein</fullName>
    </submittedName>
</protein>
<sequence length="1272" mass="133894">MKKITLWLFALLTSWQINAQFGCSSAVVIADGYTASNITTPGNGGVEDWNDNPTGTSINANYWDDDVYLFQYTAGATDEFISMTINSVNSWNGIGIFTTCTGNTFSGELDAEGTTGANSTKTVSSVVTAGQTVYIAVGQWGTPNGLNFSVTNFSVISTTSAPDCTSIISPADGANNVSSGLITWSPVVGLVTGYKLNVGTSAGATDVLNGADVGNVTSYNIGTLTGSTTYYVTIIPYNANGDATGCTETSFSSCFINVAPWTYDVETAAATTNSTIADCWSSNPTGTTSAFRWNVDDNGGTPSGTTTGPSGANSGVKYFYTEASSGTTGAVAELYTPFVDLSALADPSLQFYYHMRGVNMGELHIDIFDGTTWTDDVLVITGEQQTAATDPWNLSVVSLSAYSGNTVQVRFRGVRGAGFEGDISLDDISFAEAPACFDPINLVASNVTSSSVDFQFDDASGGNQFDFWYVVQPAGTGTSGTLVENYYDPGFGFPMTITCTDVDNDCANTGLQPNTAYEIYVRADCSSNWVGPINFTTSCVAITALPHQEGFDDALMPSCWNTALITGTTNWAPDDTNDGVPSPRTGARFAGKSWSGDNDSALLISPPYNLSAYSTDQVRLNVWVYRSANGIAADRITFFANTSPNVTGATTLVEVPLAISQAPTVPSAGWYNYIVDLPMSFNTIGDFYIIARGVTTSSFSSYSVGFDDYSLELTPSSPPVCASNIVATPDASCGNYATVITWDATPNAEGYYLTIGTSSGNNDVIDNLDLGNVTTYNFTGNHNSTYYYTLVPYNGVGPATGCTEMSFTTSANGCYCISNPTSVDGQGITNVQIVTTDFANTVNSSPVYNDHTATVVDMAQGINNNVQISFDTGFGYDYNIVIWIDANDDFNLDASEIVYTGLAPNTPIITFDASFVVPNSVPLGQHRMRIIATDALQTPSNPCYSGTYGETADFTINVVAPSCTPPAFASTTVSHDCANGNFNVNVDVTDLGNGSPSISDGTTSWPVSATGVIAVGPFNYGTPVTLTLLHGSDNVCNVTIGTFNYAVCPPANDECVNAESLTVGAIFADNSVVGTNDGATASTGAPAPGCASYSGGDVWYSAVVPASGSLTFEMNSQSGGITDGAGAVYSGSCGALTLLDCDDYSSSDPNDMPLIEVTGRTPGEVLYFRVWEYGNNSFGEFLVSAYDASLSTNVFENNNFRAYPNPVKDVLTLEYSSDITSVTVFNMLGQQVITRSLNATSANIDMSQLNAGAYLVSVKMGDVEKTIKVVKQ</sequence>
<feature type="domain" description="Fibronectin type-III" evidence="4">
    <location>
        <begin position="161"/>
        <end position="261"/>
    </location>
</feature>
<evidence type="ECO:0000259" key="3">
    <source>
        <dbReference type="PROSITE" id="PS50060"/>
    </source>
</evidence>
<organism evidence="5 6">
    <name type="scientific">Flavobacterium haoranii</name>
    <dbReference type="NCBI Taxonomy" id="683124"/>
    <lineage>
        <taxon>Bacteria</taxon>
        <taxon>Pseudomonadati</taxon>
        <taxon>Bacteroidota</taxon>
        <taxon>Flavobacteriia</taxon>
        <taxon>Flavobacteriales</taxon>
        <taxon>Flavobacteriaceae</taxon>
        <taxon>Flavobacterium</taxon>
    </lineage>
</organism>
<dbReference type="EMBL" id="FQZH01000005">
    <property type="protein sequence ID" value="SHJ66527.1"/>
    <property type="molecule type" value="Genomic_DNA"/>
</dbReference>
<feature type="chain" id="PRO_5012002719" evidence="2">
    <location>
        <begin position="20"/>
        <end position="1272"/>
    </location>
</feature>
<dbReference type="GO" id="GO:0016020">
    <property type="term" value="C:membrane"/>
    <property type="evidence" value="ECO:0007669"/>
    <property type="project" value="InterPro"/>
</dbReference>
<dbReference type="InterPro" id="IPR045474">
    <property type="entry name" value="GEVED"/>
</dbReference>
<dbReference type="InterPro" id="IPR000998">
    <property type="entry name" value="MAM_dom"/>
</dbReference>
<dbReference type="SUPFAM" id="SSF49265">
    <property type="entry name" value="Fibronectin type III"/>
    <property type="match status" value="2"/>
</dbReference>
<evidence type="ECO:0000313" key="5">
    <source>
        <dbReference type="EMBL" id="SHJ66527.1"/>
    </source>
</evidence>
<dbReference type="Gene3D" id="2.60.120.200">
    <property type="match status" value="1"/>
</dbReference>
<evidence type="ECO:0000259" key="4">
    <source>
        <dbReference type="PROSITE" id="PS50853"/>
    </source>
</evidence>
<dbReference type="InterPro" id="IPR026444">
    <property type="entry name" value="Secre_tail"/>
</dbReference>
<dbReference type="PANTHER" id="PTHR23282:SF101">
    <property type="entry name" value="MAM DOMAIN-CONTAINING PROTEIN"/>
    <property type="match status" value="1"/>
</dbReference>
<dbReference type="PROSITE" id="PS50060">
    <property type="entry name" value="MAM_2"/>
    <property type="match status" value="1"/>
</dbReference>
<dbReference type="GO" id="GO:0004553">
    <property type="term" value="F:hydrolase activity, hydrolyzing O-glycosyl compounds"/>
    <property type="evidence" value="ECO:0007669"/>
    <property type="project" value="UniProtKB-ARBA"/>
</dbReference>
<evidence type="ECO:0000256" key="2">
    <source>
        <dbReference type="SAM" id="SignalP"/>
    </source>
</evidence>
<dbReference type="CDD" id="cd06263">
    <property type="entry name" value="MAM"/>
    <property type="match status" value="1"/>
</dbReference>
<dbReference type="Pfam" id="PF18962">
    <property type="entry name" value="Por_Secre_tail"/>
    <property type="match status" value="1"/>
</dbReference>
<evidence type="ECO:0000256" key="1">
    <source>
        <dbReference type="ARBA" id="ARBA00022729"/>
    </source>
</evidence>
<dbReference type="PROSITE" id="PS50853">
    <property type="entry name" value="FN3"/>
    <property type="match status" value="1"/>
</dbReference>
<dbReference type="STRING" id="683124.SAMN05444337_2394"/>
<dbReference type="InterPro" id="IPR036116">
    <property type="entry name" value="FN3_sf"/>
</dbReference>
<dbReference type="SUPFAM" id="SSF49899">
    <property type="entry name" value="Concanavalin A-like lectins/glucanases"/>
    <property type="match status" value="1"/>
</dbReference>
<keyword evidence="1 2" id="KW-0732">Signal</keyword>
<feature type="domain" description="MAM" evidence="3">
    <location>
        <begin position="280"/>
        <end position="438"/>
    </location>
</feature>
<keyword evidence="6" id="KW-1185">Reference proteome</keyword>
<dbReference type="Gene3D" id="2.60.40.10">
    <property type="entry name" value="Immunoglobulins"/>
    <property type="match status" value="2"/>
</dbReference>
<dbReference type="InterPro" id="IPR051560">
    <property type="entry name" value="MAM_domain-containing"/>
</dbReference>
<dbReference type="GO" id="GO:0005975">
    <property type="term" value="P:carbohydrate metabolic process"/>
    <property type="evidence" value="ECO:0007669"/>
    <property type="project" value="UniProtKB-ARBA"/>
</dbReference>
<dbReference type="NCBIfam" id="TIGR04183">
    <property type="entry name" value="Por_Secre_tail"/>
    <property type="match status" value="1"/>
</dbReference>
<dbReference type="Pfam" id="PF20009">
    <property type="entry name" value="GEVED"/>
    <property type="match status" value="1"/>
</dbReference>
<dbReference type="SMART" id="SM00137">
    <property type="entry name" value="MAM"/>
    <property type="match status" value="1"/>
</dbReference>
<dbReference type="AlphaFoldDB" id="A0A1M6L5R9"/>
<dbReference type="PANTHER" id="PTHR23282">
    <property type="entry name" value="APICAL ENDOSOMAL GLYCOPROTEIN PRECURSOR"/>
    <property type="match status" value="1"/>
</dbReference>
<accession>A0A1M6L5R9</accession>
<dbReference type="SMART" id="SM00060">
    <property type="entry name" value="FN3"/>
    <property type="match status" value="3"/>
</dbReference>
<dbReference type="InterPro" id="IPR013320">
    <property type="entry name" value="ConA-like_dom_sf"/>
</dbReference>
<dbReference type="InterPro" id="IPR003961">
    <property type="entry name" value="FN3_dom"/>
</dbReference>
<reference evidence="5 6" key="1">
    <citation type="submission" date="2016-11" db="EMBL/GenBank/DDBJ databases">
        <authorList>
            <person name="Jaros S."/>
            <person name="Januszkiewicz K."/>
            <person name="Wedrychowicz H."/>
        </authorList>
    </citation>
    <scope>NUCLEOTIDE SEQUENCE [LARGE SCALE GENOMIC DNA]</scope>
    <source>
        <strain evidence="5 6">DSM 22807</strain>
    </source>
</reference>
<feature type="signal peptide" evidence="2">
    <location>
        <begin position="1"/>
        <end position="19"/>
    </location>
</feature>
<gene>
    <name evidence="5" type="ORF">SAMN05444337_2394</name>
</gene>